<dbReference type="InterPro" id="IPR000990">
    <property type="entry name" value="Innexin"/>
</dbReference>
<reference evidence="13" key="1">
    <citation type="journal article" date="2021" name="Mol. Ecol. Resour.">
        <title>Apolygus lucorum genome provides insights into omnivorousness and mesophyll feeding.</title>
        <authorList>
            <person name="Liu Y."/>
            <person name="Liu H."/>
            <person name="Wang H."/>
            <person name="Huang T."/>
            <person name="Liu B."/>
            <person name="Yang B."/>
            <person name="Yin L."/>
            <person name="Li B."/>
            <person name="Zhang Y."/>
            <person name="Zhang S."/>
            <person name="Jiang F."/>
            <person name="Zhang X."/>
            <person name="Ren Y."/>
            <person name="Wang B."/>
            <person name="Wang S."/>
            <person name="Lu Y."/>
            <person name="Wu K."/>
            <person name="Fan W."/>
            <person name="Wang G."/>
        </authorList>
    </citation>
    <scope>NUCLEOTIDE SEQUENCE</scope>
    <source>
        <strain evidence="13">12Hb</strain>
    </source>
</reference>
<keyword evidence="9 12" id="KW-0406">Ion transport</keyword>
<organism evidence="13 14">
    <name type="scientific">Apolygus lucorum</name>
    <name type="common">Small green plant bug</name>
    <name type="synonym">Lygocoris lucorum</name>
    <dbReference type="NCBI Taxonomy" id="248454"/>
    <lineage>
        <taxon>Eukaryota</taxon>
        <taxon>Metazoa</taxon>
        <taxon>Ecdysozoa</taxon>
        <taxon>Arthropoda</taxon>
        <taxon>Hexapoda</taxon>
        <taxon>Insecta</taxon>
        <taxon>Pterygota</taxon>
        <taxon>Neoptera</taxon>
        <taxon>Paraneoptera</taxon>
        <taxon>Hemiptera</taxon>
        <taxon>Heteroptera</taxon>
        <taxon>Panheteroptera</taxon>
        <taxon>Cimicomorpha</taxon>
        <taxon>Miridae</taxon>
        <taxon>Mirini</taxon>
        <taxon>Apolygus</taxon>
    </lineage>
</organism>
<dbReference type="AlphaFoldDB" id="A0A6A4JCN4"/>
<comment type="caution">
    <text evidence="13">The sequence shown here is derived from an EMBL/GenBank/DDBJ whole genome shotgun (WGS) entry which is preliminary data.</text>
</comment>
<evidence type="ECO:0000256" key="4">
    <source>
        <dbReference type="ARBA" id="ARBA00022475"/>
    </source>
</evidence>
<evidence type="ECO:0000313" key="13">
    <source>
        <dbReference type="EMBL" id="KAF6212160.1"/>
    </source>
</evidence>
<keyword evidence="3 12" id="KW-0813">Transport</keyword>
<dbReference type="PANTHER" id="PTHR11893">
    <property type="entry name" value="INNEXIN"/>
    <property type="match status" value="1"/>
</dbReference>
<dbReference type="GO" id="GO:0005921">
    <property type="term" value="C:gap junction"/>
    <property type="evidence" value="ECO:0007669"/>
    <property type="project" value="UniProtKB-SubCell"/>
</dbReference>
<dbReference type="Pfam" id="PF00876">
    <property type="entry name" value="Innexin"/>
    <property type="match status" value="1"/>
</dbReference>
<dbReference type="Proteomes" id="UP000466442">
    <property type="component" value="Unassembled WGS sequence"/>
</dbReference>
<keyword evidence="7" id="KW-0965">Cell junction</keyword>
<comment type="similarity">
    <text evidence="12">Belongs to the pannexin family.</text>
</comment>
<evidence type="ECO:0000256" key="9">
    <source>
        <dbReference type="ARBA" id="ARBA00023065"/>
    </source>
</evidence>
<accession>A0A6A4JCN4</accession>
<dbReference type="GO" id="GO:0034220">
    <property type="term" value="P:monoatomic ion transmembrane transport"/>
    <property type="evidence" value="ECO:0007669"/>
    <property type="project" value="UniProtKB-KW"/>
</dbReference>
<comment type="function">
    <text evidence="12">Structural component of the gap junctions.</text>
</comment>
<protein>
    <recommendedName>
        <fullName evidence="12">Innexin</fullName>
    </recommendedName>
</protein>
<dbReference type="PROSITE" id="PS51013">
    <property type="entry name" value="PANNEXIN"/>
    <property type="match status" value="1"/>
</dbReference>
<evidence type="ECO:0000256" key="6">
    <source>
        <dbReference type="ARBA" id="ARBA00022868"/>
    </source>
</evidence>
<name>A0A6A4JCN4_APOLU</name>
<proteinExistence type="inferred from homology"/>
<gene>
    <name evidence="12" type="primary">inx</name>
    <name evidence="13" type="ORF">GE061_012681</name>
</gene>
<keyword evidence="4" id="KW-1003">Cell membrane</keyword>
<evidence type="ECO:0000256" key="1">
    <source>
        <dbReference type="ARBA" id="ARBA00004610"/>
    </source>
</evidence>
<evidence type="ECO:0000256" key="8">
    <source>
        <dbReference type="ARBA" id="ARBA00022989"/>
    </source>
</evidence>
<evidence type="ECO:0000256" key="10">
    <source>
        <dbReference type="ARBA" id="ARBA00023136"/>
    </source>
</evidence>
<keyword evidence="14" id="KW-1185">Reference proteome</keyword>
<dbReference type="PRINTS" id="PR01262">
    <property type="entry name" value="INNEXIN"/>
</dbReference>
<evidence type="ECO:0000256" key="5">
    <source>
        <dbReference type="ARBA" id="ARBA00022692"/>
    </source>
</evidence>
<keyword evidence="6" id="KW-0303">Gap junction</keyword>
<keyword evidence="11 12" id="KW-0407">Ion channel</keyword>
<keyword evidence="5" id="KW-0812">Transmembrane</keyword>
<evidence type="ECO:0000313" key="14">
    <source>
        <dbReference type="Proteomes" id="UP000466442"/>
    </source>
</evidence>
<evidence type="ECO:0000256" key="3">
    <source>
        <dbReference type="ARBA" id="ARBA00022448"/>
    </source>
</evidence>
<dbReference type="GO" id="GO:0005886">
    <property type="term" value="C:plasma membrane"/>
    <property type="evidence" value="ECO:0007669"/>
    <property type="project" value="UniProtKB-SubCell"/>
</dbReference>
<evidence type="ECO:0000256" key="2">
    <source>
        <dbReference type="ARBA" id="ARBA00004651"/>
    </source>
</evidence>
<keyword evidence="10" id="KW-0472">Membrane</keyword>
<keyword evidence="8" id="KW-1133">Transmembrane helix</keyword>
<evidence type="ECO:0000256" key="12">
    <source>
        <dbReference type="RuleBase" id="RU010713"/>
    </source>
</evidence>
<comment type="subcellular location">
    <subcellularLocation>
        <location evidence="1">Cell junction</location>
        <location evidence="1">Gap junction</location>
    </subcellularLocation>
    <subcellularLocation>
        <location evidence="2 12">Cell membrane</location>
        <topology evidence="2 12">Multi-pass membrane protein</topology>
    </subcellularLocation>
</comment>
<evidence type="ECO:0000256" key="7">
    <source>
        <dbReference type="ARBA" id="ARBA00022949"/>
    </source>
</evidence>
<dbReference type="GO" id="GO:0005243">
    <property type="term" value="F:gap junction channel activity"/>
    <property type="evidence" value="ECO:0007669"/>
    <property type="project" value="TreeGrafter"/>
</dbReference>
<dbReference type="OrthoDB" id="5867527at2759"/>
<evidence type="ECO:0000256" key="11">
    <source>
        <dbReference type="ARBA" id="ARBA00023303"/>
    </source>
</evidence>
<sequence>MFDIFRNVKNLVKLEKSDGPVLYLACRATPAFLAGASLLLAARQFVGNPIECEHTKDIPSAVLDTWCWIHSTYAVPSSFSKEVGVEVPYPGVDSTRGFRPTKAYKWYQWVAFFLFFQRYSLMRGFPVVRCHPEMVTSLLIFMTISLVGFAAKLPVGEMWWPSPTMTHKCTEKLGKGKNPTCLCYLYFSNPMPKPDRLFWGCDGLDPTGKVAKFG</sequence>
<dbReference type="PANTHER" id="PTHR11893:SF40">
    <property type="entry name" value="INNEXIN SHAKING-B"/>
    <property type="match status" value="1"/>
</dbReference>
<dbReference type="EMBL" id="WIXP02000004">
    <property type="protein sequence ID" value="KAF6212160.1"/>
    <property type="molecule type" value="Genomic_DNA"/>
</dbReference>